<dbReference type="PANTHER" id="PTHR45947">
    <property type="entry name" value="SULFOQUINOVOSYL TRANSFERASE SQD2"/>
    <property type="match status" value="1"/>
</dbReference>
<dbReference type="Pfam" id="PF13439">
    <property type="entry name" value="Glyco_transf_4"/>
    <property type="match status" value="1"/>
</dbReference>
<dbReference type="InterPro" id="IPR050194">
    <property type="entry name" value="Glycosyltransferase_grp1"/>
</dbReference>
<organism evidence="2">
    <name type="scientific">freshwater metagenome</name>
    <dbReference type="NCBI Taxonomy" id="449393"/>
    <lineage>
        <taxon>unclassified sequences</taxon>
        <taxon>metagenomes</taxon>
        <taxon>ecological metagenomes</taxon>
    </lineage>
</organism>
<reference evidence="2" key="1">
    <citation type="submission" date="2020-05" db="EMBL/GenBank/DDBJ databases">
        <authorList>
            <person name="Chiriac C."/>
            <person name="Salcher M."/>
            <person name="Ghai R."/>
            <person name="Kavagutti S V."/>
        </authorList>
    </citation>
    <scope>NUCLEOTIDE SEQUENCE</scope>
</reference>
<dbReference type="InterPro" id="IPR028098">
    <property type="entry name" value="Glyco_trans_4-like_N"/>
</dbReference>
<gene>
    <name evidence="2" type="ORF">UFOPK2399_02053</name>
</gene>
<evidence type="ECO:0000313" key="2">
    <source>
        <dbReference type="EMBL" id="CAB4711922.1"/>
    </source>
</evidence>
<feature type="domain" description="Glycosyltransferase subfamily 4-like N-terminal" evidence="1">
    <location>
        <begin position="14"/>
        <end position="182"/>
    </location>
</feature>
<dbReference type="GO" id="GO:0016758">
    <property type="term" value="F:hexosyltransferase activity"/>
    <property type="evidence" value="ECO:0007669"/>
    <property type="project" value="TreeGrafter"/>
</dbReference>
<name>A0A6J6QMP8_9ZZZZ</name>
<evidence type="ECO:0000259" key="1">
    <source>
        <dbReference type="Pfam" id="PF13439"/>
    </source>
</evidence>
<sequence length="372" mass="40390">MKIGIIVPFSWSYWGGVVEHSENQAAFLRARGHDVHLIMGHDPPGIFTRLLHPRSGRHGDLPNTITPIGRSIVVPANGSLPNIILSPRSIYRMAQVLKREQFDVIHLHEPMTPAVCVAALALAKCPIVATWHAAGDLGWMKLGLPAWGFLMERIDGRVAVSKMAADSAGRWLGGDFEVIPNGCVVPENADPANRENHIVFIGRHDARKGLPVLLRAWPEIRRRTGARLRLIGTDPLQYRLLQSTMRFDPDGIDVLGIVTNEVRSAELSAAKVFVSPALGGESFGMVLIEAFATATPVIASDIPGFAAVATPDAATLVPPGDENALVDAIEALLADEDRRIAMGLAGRALAAERYSWEDVARRLEATYLRVTT</sequence>
<dbReference type="AlphaFoldDB" id="A0A6J6QMP8"/>
<dbReference type="SUPFAM" id="SSF53756">
    <property type="entry name" value="UDP-Glycosyltransferase/glycogen phosphorylase"/>
    <property type="match status" value="1"/>
</dbReference>
<accession>A0A6J6QMP8</accession>
<dbReference type="Gene3D" id="3.40.50.2000">
    <property type="entry name" value="Glycogen Phosphorylase B"/>
    <property type="match status" value="2"/>
</dbReference>
<protein>
    <submittedName>
        <fullName evidence="2">Unannotated protein</fullName>
    </submittedName>
</protein>
<proteinExistence type="predicted"/>
<dbReference type="Pfam" id="PF13692">
    <property type="entry name" value="Glyco_trans_1_4"/>
    <property type="match status" value="1"/>
</dbReference>
<dbReference type="EMBL" id="CAEZXP010000013">
    <property type="protein sequence ID" value="CAB4711922.1"/>
    <property type="molecule type" value="Genomic_DNA"/>
</dbReference>
<dbReference type="CDD" id="cd03801">
    <property type="entry name" value="GT4_PimA-like"/>
    <property type="match status" value="1"/>
</dbReference>
<dbReference type="PANTHER" id="PTHR45947:SF3">
    <property type="entry name" value="SULFOQUINOVOSYL TRANSFERASE SQD2"/>
    <property type="match status" value="1"/>
</dbReference>